<evidence type="ECO:0000256" key="4">
    <source>
        <dbReference type="ARBA" id="ARBA00022729"/>
    </source>
</evidence>
<feature type="disulfide bond" evidence="8">
    <location>
        <begin position="232"/>
        <end position="309"/>
    </location>
</feature>
<protein>
    <submittedName>
        <fullName evidence="14">Scavenger receptor cysteine-rich domain superfamily protein-like</fullName>
    </submittedName>
</protein>
<dbReference type="PROSITE" id="PS00021">
    <property type="entry name" value="KRINGLE_1"/>
    <property type="match status" value="1"/>
</dbReference>
<feature type="domain" description="Kringle" evidence="11">
    <location>
        <begin position="231"/>
        <end position="309"/>
    </location>
</feature>
<dbReference type="PRINTS" id="PR00258">
    <property type="entry name" value="SPERACTRCPTR"/>
</dbReference>
<dbReference type="PANTHER" id="PTHR48071">
    <property type="entry name" value="SRCR DOMAIN-CONTAINING PROTEIN"/>
    <property type="match status" value="1"/>
</dbReference>
<organism evidence="13 14">
    <name type="scientific">Branchiostoma floridae</name>
    <name type="common">Florida lancelet</name>
    <name type="synonym">Amphioxus</name>
    <dbReference type="NCBI Taxonomy" id="7739"/>
    <lineage>
        <taxon>Eukaryota</taxon>
        <taxon>Metazoa</taxon>
        <taxon>Chordata</taxon>
        <taxon>Cephalochordata</taxon>
        <taxon>Leptocardii</taxon>
        <taxon>Amphioxiformes</taxon>
        <taxon>Branchiostomatidae</taxon>
        <taxon>Branchiostoma</taxon>
    </lineage>
</organism>
<dbReference type="Gene3D" id="3.10.250.10">
    <property type="entry name" value="SRCR-like domain"/>
    <property type="match status" value="3"/>
</dbReference>
<evidence type="ECO:0000256" key="3">
    <source>
        <dbReference type="ARBA" id="ARBA00022572"/>
    </source>
</evidence>
<feature type="disulfide bond" evidence="9">
    <location>
        <begin position="483"/>
        <end position="493"/>
    </location>
</feature>
<evidence type="ECO:0000313" key="13">
    <source>
        <dbReference type="Proteomes" id="UP000001554"/>
    </source>
</evidence>
<keyword evidence="13" id="KW-1185">Reference proteome</keyword>
<feature type="disulfide bond" evidence="9">
    <location>
        <begin position="452"/>
        <end position="513"/>
    </location>
</feature>
<evidence type="ECO:0000256" key="7">
    <source>
        <dbReference type="ARBA" id="ARBA00023180"/>
    </source>
</evidence>
<dbReference type="Pfam" id="PF00090">
    <property type="entry name" value="TSP_1"/>
    <property type="match status" value="2"/>
</dbReference>
<reference evidence="13" key="1">
    <citation type="journal article" date="2020" name="Nat. Ecol. Evol.">
        <title>Deeply conserved synteny resolves early events in vertebrate evolution.</title>
        <authorList>
            <person name="Simakov O."/>
            <person name="Marletaz F."/>
            <person name="Yue J.X."/>
            <person name="O'Connell B."/>
            <person name="Jenkins J."/>
            <person name="Brandt A."/>
            <person name="Calef R."/>
            <person name="Tung C.H."/>
            <person name="Huang T.K."/>
            <person name="Schmutz J."/>
            <person name="Satoh N."/>
            <person name="Yu J.K."/>
            <person name="Putnam N.H."/>
            <person name="Green R.E."/>
            <person name="Rokhsar D.S."/>
        </authorList>
    </citation>
    <scope>NUCLEOTIDE SEQUENCE [LARGE SCALE GENOMIC DNA]</scope>
    <source>
        <strain evidence="13">S238N-H82</strain>
    </source>
</reference>
<feature type="domain" description="SRCR" evidence="12">
    <location>
        <begin position="128"/>
        <end position="228"/>
    </location>
</feature>
<keyword evidence="5" id="KW-0677">Repeat</keyword>
<dbReference type="PROSITE" id="PS50287">
    <property type="entry name" value="SRCR_2"/>
    <property type="match status" value="3"/>
</dbReference>
<dbReference type="GO" id="GO:0005576">
    <property type="term" value="C:extracellular region"/>
    <property type="evidence" value="ECO:0007669"/>
    <property type="project" value="UniProtKB-SubCell"/>
</dbReference>
<dbReference type="PRINTS" id="PR01705">
    <property type="entry name" value="TSP1REPEAT"/>
</dbReference>
<keyword evidence="4" id="KW-0732">Signal</keyword>
<dbReference type="GeneID" id="118415499"/>
<evidence type="ECO:0000256" key="2">
    <source>
        <dbReference type="ARBA" id="ARBA00022525"/>
    </source>
</evidence>
<name>A0A9J7MPS2_BRAFL</name>
<dbReference type="Pfam" id="PF00530">
    <property type="entry name" value="SRCR"/>
    <property type="match status" value="3"/>
</dbReference>
<dbReference type="PROSITE" id="PS00420">
    <property type="entry name" value="SRCR_1"/>
    <property type="match status" value="2"/>
</dbReference>
<comment type="subcellular location">
    <subcellularLocation>
        <location evidence="1">Secreted</location>
    </subcellularLocation>
</comment>
<feature type="disulfide bond" evidence="9">
    <location>
        <begin position="166"/>
        <end position="227"/>
    </location>
</feature>
<dbReference type="PROSITE" id="PS50070">
    <property type="entry name" value="KRINGLE_2"/>
    <property type="match status" value="1"/>
</dbReference>
<feature type="disulfide bond" evidence="8">
    <location>
        <begin position="253"/>
        <end position="292"/>
    </location>
</feature>
<dbReference type="KEGG" id="bfo:118415499"/>
<dbReference type="SMART" id="SM00202">
    <property type="entry name" value="SR"/>
    <property type="match status" value="3"/>
</dbReference>
<evidence type="ECO:0000313" key="14">
    <source>
        <dbReference type="RefSeq" id="XP_035676052.1"/>
    </source>
</evidence>
<keyword evidence="7" id="KW-0325">Glycoprotein</keyword>
<dbReference type="SUPFAM" id="SSF56487">
    <property type="entry name" value="SRCR-like"/>
    <property type="match status" value="3"/>
</dbReference>
<dbReference type="FunFam" id="3.10.250.10:FF:000006">
    <property type="entry name" value="neurotrypsin isoform X2"/>
    <property type="match status" value="3"/>
</dbReference>
<dbReference type="Proteomes" id="UP000001554">
    <property type="component" value="Chromosome 5"/>
</dbReference>
<accession>A0A9J7MPS2</accession>
<keyword evidence="6 9" id="KW-1015">Disulfide bond</keyword>
<feature type="disulfide bond" evidence="9">
    <location>
        <begin position="197"/>
        <end position="207"/>
    </location>
</feature>
<dbReference type="FunFam" id="2.40.20.10:FF:000025">
    <property type="entry name" value="Plasminogen"/>
    <property type="match status" value="1"/>
</dbReference>
<gene>
    <name evidence="14" type="primary">LOC118415499</name>
</gene>
<feature type="region of interest" description="Disordered" evidence="10">
    <location>
        <begin position="33"/>
        <end position="56"/>
    </location>
</feature>
<reference evidence="14" key="2">
    <citation type="submission" date="2025-08" db="UniProtKB">
        <authorList>
            <consortium name="RefSeq"/>
        </authorList>
    </citation>
    <scope>IDENTIFICATION</scope>
    <source>
        <strain evidence="14">S238N-H82</strain>
        <tissue evidence="14">Testes</tissue>
    </source>
</reference>
<dbReference type="RefSeq" id="XP_035676052.1">
    <property type="nucleotide sequence ID" value="XM_035820159.1"/>
</dbReference>
<feature type="domain" description="SRCR" evidence="12">
    <location>
        <begin position="414"/>
        <end position="513"/>
    </location>
</feature>
<dbReference type="Pfam" id="PF00051">
    <property type="entry name" value="Kringle"/>
    <property type="match status" value="1"/>
</dbReference>
<feature type="disulfide bond" evidence="9">
    <location>
        <begin position="336"/>
        <end position="400"/>
    </location>
</feature>
<proteinExistence type="predicted"/>
<dbReference type="SUPFAM" id="SSF57440">
    <property type="entry name" value="Kringle-like"/>
    <property type="match status" value="1"/>
</dbReference>
<dbReference type="SUPFAM" id="SSF82895">
    <property type="entry name" value="TSP-1 type 1 repeat"/>
    <property type="match status" value="2"/>
</dbReference>
<feature type="disulfide bond" evidence="9">
    <location>
        <begin position="380"/>
        <end position="390"/>
    </location>
</feature>
<feature type="domain" description="SRCR" evidence="12">
    <location>
        <begin position="311"/>
        <end position="411"/>
    </location>
</feature>
<feature type="compositionally biased region" description="Basic and acidic residues" evidence="10">
    <location>
        <begin position="34"/>
        <end position="49"/>
    </location>
</feature>
<dbReference type="OrthoDB" id="536948at2759"/>
<feature type="disulfide bond" evidence="9">
    <location>
        <begin position="153"/>
        <end position="217"/>
    </location>
</feature>
<evidence type="ECO:0000259" key="12">
    <source>
        <dbReference type="PROSITE" id="PS50287"/>
    </source>
</evidence>
<dbReference type="SMART" id="SM00130">
    <property type="entry name" value="KR"/>
    <property type="match status" value="1"/>
</dbReference>
<dbReference type="InterPro" id="IPR013806">
    <property type="entry name" value="Kringle-like"/>
</dbReference>
<evidence type="ECO:0000256" key="9">
    <source>
        <dbReference type="PROSITE-ProRule" id="PRU00196"/>
    </source>
</evidence>
<dbReference type="InterPro" id="IPR036383">
    <property type="entry name" value="TSP1_rpt_sf"/>
</dbReference>
<dbReference type="Gene3D" id="2.20.100.10">
    <property type="entry name" value="Thrombospondin type-1 (TSP1) repeat"/>
    <property type="match status" value="2"/>
</dbReference>
<dbReference type="InterPro" id="IPR018056">
    <property type="entry name" value="Kringle_CS"/>
</dbReference>
<sequence>MPLRFPKTVTVDGGWSDWSPWSDCSVTCGVGTQTRDRSCTNPEPEHGGAECDGDTQETQQCDTGVFCPVDGGLSDWSAWSGCSVTCGVGTQTRHRSCTNPAPAHGGAGCHGYTDGTQQCNTGVSCPVIRLVGGSSSREGRVEVYRSGQWGTVCDDDFDINDANVICRQLGYGSAIDARSQAAFGAGSGQIWLDNLACGGTEARVEHCSHNGWGSHNCGHGEDAGVVCSDGECQTGNGASYRGTVSVTPTGKTCQRWDSQTPHVHSRTPGNYRSSGLEQNYCRNPDGSRGVWCYTTDLFTRFEYCDIPTCGIRLVSGSSPREGRVEVYHGGQWGTVCDDDFDMNDARVICRQLRQGSAAQARSYAAFGAGSGQIWLDNLACRGSETIVGDCRHNGWGSHNCGHGEDAGVVCSGDIRLVGGSSSREGRVEVYHNGQWGTVCDDAFDLNDAHVICRQLGYGGATQARSYAAFGAGSGQIWLDNVECGGSERNIEHCRHNGWGSHNCGHGEDAGVVC</sequence>
<feature type="disulfide bond" evidence="8">
    <location>
        <begin position="281"/>
        <end position="304"/>
    </location>
</feature>
<evidence type="ECO:0000256" key="5">
    <source>
        <dbReference type="ARBA" id="ARBA00022737"/>
    </source>
</evidence>
<dbReference type="CDD" id="cd00108">
    <property type="entry name" value="KR"/>
    <property type="match status" value="1"/>
</dbReference>
<keyword evidence="3 8" id="KW-0420">Kringle</keyword>
<dbReference type="GO" id="GO:0016020">
    <property type="term" value="C:membrane"/>
    <property type="evidence" value="ECO:0007669"/>
    <property type="project" value="InterPro"/>
</dbReference>
<evidence type="ECO:0000256" key="6">
    <source>
        <dbReference type="ARBA" id="ARBA00023157"/>
    </source>
</evidence>
<dbReference type="FunFam" id="2.20.100.10:FF:000007">
    <property type="entry name" value="Thrombospondin 1"/>
    <property type="match status" value="2"/>
</dbReference>
<keyword evidence="2" id="KW-0964">Secreted</keyword>
<evidence type="ECO:0000256" key="8">
    <source>
        <dbReference type="PROSITE-ProRule" id="PRU00121"/>
    </source>
</evidence>
<dbReference type="InterPro" id="IPR038178">
    <property type="entry name" value="Kringle_sf"/>
</dbReference>
<evidence type="ECO:0000256" key="1">
    <source>
        <dbReference type="ARBA" id="ARBA00004613"/>
    </source>
</evidence>
<feature type="disulfide bond" evidence="9">
    <location>
        <begin position="439"/>
        <end position="503"/>
    </location>
</feature>
<dbReference type="SMART" id="SM00209">
    <property type="entry name" value="TSP1"/>
    <property type="match status" value="2"/>
</dbReference>
<dbReference type="OMA" id="ERNIEHC"/>
<evidence type="ECO:0000259" key="11">
    <source>
        <dbReference type="PROSITE" id="PS50070"/>
    </source>
</evidence>
<dbReference type="AlphaFoldDB" id="A0A9J7MPS2"/>
<evidence type="ECO:0000256" key="10">
    <source>
        <dbReference type="SAM" id="MobiDB-lite"/>
    </source>
</evidence>
<dbReference type="PANTHER" id="PTHR48071:SF18">
    <property type="entry name" value="DELETED IN MALIGNANT BRAIN TUMORS 1 PROTEIN-RELATED"/>
    <property type="match status" value="1"/>
</dbReference>
<dbReference type="InterPro" id="IPR036772">
    <property type="entry name" value="SRCR-like_dom_sf"/>
</dbReference>
<dbReference type="PROSITE" id="PS50092">
    <property type="entry name" value="TSP1"/>
    <property type="match status" value="2"/>
</dbReference>
<dbReference type="Gene3D" id="2.40.20.10">
    <property type="entry name" value="Plasminogen Kringle 4"/>
    <property type="match status" value="1"/>
</dbReference>
<dbReference type="InterPro" id="IPR000884">
    <property type="entry name" value="TSP1_rpt"/>
</dbReference>
<dbReference type="InterPro" id="IPR000001">
    <property type="entry name" value="Kringle"/>
</dbReference>
<dbReference type="InterPro" id="IPR001190">
    <property type="entry name" value="SRCR"/>
</dbReference>
<dbReference type="PRINTS" id="PR00018">
    <property type="entry name" value="KRINGLE"/>
</dbReference>
<feature type="disulfide bond" evidence="9">
    <location>
        <begin position="349"/>
        <end position="410"/>
    </location>
</feature>